<dbReference type="PROSITE" id="PS51257">
    <property type="entry name" value="PROKAR_LIPOPROTEIN"/>
    <property type="match status" value="1"/>
</dbReference>
<evidence type="ECO:0000313" key="2">
    <source>
        <dbReference type="EMBL" id="SET38090.1"/>
    </source>
</evidence>
<dbReference type="InterPro" id="IPR018635">
    <property type="entry name" value="UPF0319"/>
</dbReference>
<dbReference type="EMBL" id="FOHZ01000008">
    <property type="protein sequence ID" value="SET38090.1"/>
    <property type="molecule type" value="Genomic_DNA"/>
</dbReference>
<sequence length="238" mass="25540">MFARLKKLSPVGLRQLTVVLAIFAIAGCSSTGVSRVKTYDGGSSIGGVAVLKAPSTIKVQEVNGREVGNFLLEDLALDYELQPGQNIVVFTHKTIWAKSGVVQDGESAVHVVETGPQQVVIDARAGQEYRFDIPEVNNRREAERLAADFSVAVLAAGGGTVARSQPFEGYPQQPQMAGPAQVVTPSQPYSPQAGQPAPVYQGGQSGPGSRVETLEALKMLWERASGDEKREFLRWAFD</sequence>
<accession>A0A1I0DZD7</accession>
<dbReference type="Proteomes" id="UP000198762">
    <property type="component" value="Unassembled WGS sequence"/>
</dbReference>
<organism evidence="2 3">
    <name type="scientific">Marinobacter segnicrescens</name>
    <dbReference type="NCBI Taxonomy" id="430453"/>
    <lineage>
        <taxon>Bacteria</taxon>
        <taxon>Pseudomonadati</taxon>
        <taxon>Pseudomonadota</taxon>
        <taxon>Gammaproteobacteria</taxon>
        <taxon>Pseudomonadales</taxon>
        <taxon>Marinobacteraceae</taxon>
        <taxon>Marinobacter</taxon>
    </lineage>
</organism>
<proteinExistence type="predicted"/>
<gene>
    <name evidence="2" type="ORF">SAMN04487962_108129</name>
</gene>
<feature type="compositionally biased region" description="Polar residues" evidence="1">
    <location>
        <begin position="183"/>
        <end position="193"/>
    </location>
</feature>
<keyword evidence="3" id="KW-1185">Reference proteome</keyword>
<evidence type="ECO:0000313" key="3">
    <source>
        <dbReference type="Proteomes" id="UP000198762"/>
    </source>
</evidence>
<name>A0A1I0DZD7_9GAMM</name>
<dbReference type="RefSeq" id="WP_245742566.1">
    <property type="nucleotide sequence ID" value="NZ_FOHZ01000008.1"/>
</dbReference>
<evidence type="ECO:0008006" key="4">
    <source>
        <dbReference type="Google" id="ProtNLM"/>
    </source>
</evidence>
<feature type="region of interest" description="Disordered" evidence="1">
    <location>
        <begin position="171"/>
        <end position="208"/>
    </location>
</feature>
<dbReference type="Pfam" id="PF09829">
    <property type="entry name" value="DUF2057"/>
    <property type="match status" value="1"/>
</dbReference>
<evidence type="ECO:0000256" key="1">
    <source>
        <dbReference type="SAM" id="MobiDB-lite"/>
    </source>
</evidence>
<dbReference type="AlphaFoldDB" id="A0A1I0DZD7"/>
<reference evidence="3" key="1">
    <citation type="submission" date="2016-10" db="EMBL/GenBank/DDBJ databases">
        <authorList>
            <person name="Varghese N."/>
            <person name="Submissions S."/>
        </authorList>
    </citation>
    <scope>NUCLEOTIDE SEQUENCE [LARGE SCALE GENOMIC DNA]</scope>
    <source>
        <strain evidence="3">CGMCC 1.6489</strain>
    </source>
</reference>
<protein>
    <recommendedName>
        <fullName evidence="4">DUF2057 domain-containing protein</fullName>
    </recommendedName>
</protein>